<evidence type="ECO:0000256" key="10">
    <source>
        <dbReference type="ARBA" id="ARBA00048743"/>
    </source>
</evidence>
<feature type="binding site" evidence="11">
    <location>
        <begin position="26"/>
        <end position="33"/>
    </location>
    <ligand>
        <name>ATP</name>
        <dbReference type="ChEBI" id="CHEBI:30616"/>
    </ligand>
</feature>
<dbReference type="GO" id="GO:0006233">
    <property type="term" value="P:dTDP biosynthetic process"/>
    <property type="evidence" value="ECO:0007669"/>
    <property type="project" value="InterPro"/>
</dbReference>
<comment type="catalytic activity">
    <reaction evidence="10 11">
        <text>dTMP + ATP = dTDP + ADP</text>
        <dbReference type="Rhea" id="RHEA:13517"/>
        <dbReference type="ChEBI" id="CHEBI:30616"/>
        <dbReference type="ChEBI" id="CHEBI:58369"/>
        <dbReference type="ChEBI" id="CHEBI:63528"/>
        <dbReference type="ChEBI" id="CHEBI:456216"/>
        <dbReference type="EC" id="2.7.4.9"/>
    </reaction>
</comment>
<evidence type="ECO:0000256" key="1">
    <source>
        <dbReference type="ARBA" id="ARBA00009776"/>
    </source>
</evidence>
<keyword evidence="14" id="KW-1185">Reference proteome</keyword>
<dbReference type="PANTHER" id="PTHR10344:SF4">
    <property type="entry name" value="UMP-CMP KINASE 2, MITOCHONDRIAL"/>
    <property type="match status" value="1"/>
</dbReference>
<proteinExistence type="inferred from homology"/>
<comment type="similarity">
    <text evidence="1 11">Belongs to the thymidylate kinase family.</text>
</comment>
<dbReference type="HOGENOM" id="CLU_049131_1_3_5"/>
<keyword evidence="7 11" id="KW-0418">Kinase</keyword>
<evidence type="ECO:0000313" key="13">
    <source>
        <dbReference type="EMBL" id="CAK01053.1"/>
    </source>
</evidence>
<dbReference type="NCBIfam" id="TIGR00041">
    <property type="entry name" value="DTMP_kinase"/>
    <property type="match status" value="1"/>
</dbReference>
<organism evidence="13 14">
    <name type="scientific">Bartonella tribocorum (strain DSM 28219 / CCUG 45778 / CIP 105476 / IBS 506)</name>
    <dbReference type="NCBI Taxonomy" id="382640"/>
    <lineage>
        <taxon>Bacteria</taxon>
        <taxon>Pseudomonadati</taxon>
        <taxon>Pseudomonadota</taxon>
        <taxon>Alphaproteobacteria</taxon>
        <taxon>Hyphomicrobiales</taxon>
        <taxon>Bartonellaceae</taxon>
        <taxon>Bartonella</taxon>
    </lineage>
</organism>
<keyword evidence="5 11" id="KW-0545">Nucleotide biosynthesis</keyword>
<dbReference type="Gene3D" id="3.40.50.300">
    <property type="entry name" value="P-loop containing nucleotide triphosphate hydrolases"/>
    <property type="match status" value="1"/>
</dbReference>
<evidence type="ECO:0000256" key="2">
    <source>
        <dbReference type="ARBA" id="ARBA00012980"/>
    </source>
</evidence>
<dbReference type="InterPro" id="IPR027417">
    <property type="entry name" value="P-loop_NTPase"/>
</dbReference>
<dbReference type="InterPro" id="IPR039430">
    <property type="entry name" value="Thymidylate_kin-like_dom"/>
</dbReference>
<keyword evidence="4 11" id="KW-0808">Transferase</keyword>
<evidence type="ECO:0000256" key="3">
    <source>
        <dbReference type="ARBA" id="ARBA00017144"/>
    </source>
</evidence>
<dbReference type="CDD" id="cd01672">
    <property type="entry name" value="TMPK"/>
    <property type="match status" value="1"/>
</dbReference>
<dbReference type="Proteomes" id="UP000001592">
    <property type="component" value="Chromosome"/>
</dbReference>
<comment type="function">
    <text evidence="11">Phosphorylation of dTMP to form dTDP in both de novo and salvage pathways of dTTP synthesis.</text>
</comment>
<dbReference type="GO" id="GO:0005524">
    <property type="term" value="F:ATP binding"/>
    <property type="evidence" value="ECO:0007669"/>
    <property type="project" value="UniProtKB-UniRule"/>
</dbReference>
<keyword evidence="8 11" id="KW-0067">ATP-binding</keyword>
<evidence type="ECO:0000259" key="12">
    <source>
        <dbReference type="Pfam" id="PF02223"/>
    </source>
</evidence>
<keyword evidence="6 11" id="KW-0547">Nucleotide-binding</keyword>
<dbReference type="Pfam" id="PF02223">
    <property type="entry name" value="Thymidylate_kin"/>
    <property type="match status" value="1"/>
</dbReference>
<evidence type="ECO:0000256" key="6">
    <source>
        <dbReference type="ARBA" id="ARBA00022741"/>
    </source>
</evidence>
<gene>
    <name evidence="11" type="primary">tmk</name>
    <name evidence="13" type="ordered locus">BT_0614</name>
</gene>
<dbReference type="HAMAP" id="MF_00165">
    <property type="entry name" value="Thymidylate_kinase"/>
    <property type="match status" value="1"/>
</dbReference>
<dbReference type="EMBL" id="AM260525">
    <property type="protein sequence ID" value="CAK01053.1"/>
    <property type="molecule type" value="Genomic_DNA"/>
</dbReference>
<dbReference type="GO" id="GO:0006227">
    <property type="term" value="P:dUDP biosynthetic process"/>
    <property type="evidence" value="ECO:0007669"/>
    <property type="project" value="TreeGrafter"/>
</dbReference>
<dbReference type="KEGG" id="btr:BT_0614"/>
<evidence type="ECO:0000313" key="14">
    <source>
        <dbReference type="Proteomes" id="UP000001592"/>
    </source>
</evidence>
<feature type="domain" description="Thymidylate kinase-like" evidence="12">
    <location>
        <begin position="26"/>
        <end position="207"/>
    </location>
</feature>
<evidence type="ECO:0000256" key="4">
    <source>
        <dbReference type="ARBA" id="ARBA00022679"/>
    </source>
</evidence>
<evidence type="ECO:0000256" key="9">
    <source>
        <dbReference type="ARBA" id="ARBA00029962"/>
    </source>
</evidence>
<dbReference type="EC" id="2.7.4.9" evidence="2 11"/>
<dbReference type="GO" id="GO:0004798">
    <property type="term" value="F:dTMP kinase activity"/>
    <property type="evidence" value="ECO:0007669"/>
    <property type="project" value="UniProtKB-UniRule"/>
</dbReference>
<dbReference type="SUPFAM" id="SSF52540">
    <property type="entry name" value="P-loop containing nucleoside triphosphate hydrolases"/>
    <property type="match status" value="1"/>
</dbReference>
<reference evidence="13 14" key="1">
    <citation type="journal article" date="2007" name="Nat. Genet.">
        <title>Genomic analysis of Bartonella identifies type IV secretion systems as host adaptability factors.</title>
        <authorList>
            <person name="Saenz H.L."/>
            <person name="Engel P."/>
            <person name="Stoeckli M.C."/>
            <person name="Lanz C."/>
            <person name="Raddatz G."/>
            <person name="Vayssier-Taussat M."/>
            <person name="Birtles R."/>
            <person name="Schuster S.C."/>
            <person name="Dehio C."/>
        </authorList>
    </citation>
    <scope>NUCLEOTIDE SEQUENCE [LARGE SCALE GENOMIC DNA]</scope>
    <source>
        <strain evidence="14">DSM 28219 / CCUG 45778 / CIP 105476 / IBS 506</strain>
    </source>
</reference>
<dbReference type="AlphaFoldDB" id="A9IQG1"/>
<dbReference type="eggNOG" id="COG0125">
    <property type="taxonomic scope" value="Bacteria"/>
</dbReference>
<dbReference type="InterPro" id="IPR018094">
    <property type="entry name" value="Thymidylate_kinase"/>
</dbReference>
<dbReference type="GO" id="GO:0006235">
    <property type="term" value="P:dTTP biosynthetic process"/>
    <property type="evidence" value="ECO:0007669"/>
    <property type="project" value="UniProtKB-UniRule"/>
</dbReference>
<evidence type="ECO:0000256" key="11">
    <source>
        <dbReference type="HAMAP-Rule" id="MF_00165"/>
    </source>
</evidence>
<evidence type="ECO:0000256" key="7">
    <source>
        <dbReference type="ARBA" id="ARBA00022777"/>
    </source>
</evidence>
<evidence type="ECO:0000256" key="8">
    <source>
        <dbReference type="ARBA" id="ARBA00022840"/>
    </source>
</evidence>
<dbReference type="RefSeq" id="WP_012231155.1">
    <property type="nucleotide sequence ID" value="NC_010161.1"/>
</dbReference>
<dbReference type="PANTHER" id="PTHR10344">
    <property type="entry name" value="THYMIDYLATE KINASE"/>
    <property type="match status" value="1"/>
</dbReference>
<accession>A9IQG1</accession>
<name>A9IQG1_BART1</name>
<evidence type="ECO:0000256" key="5">
    <source>
        <dbReference type="ARBA" id="ARBA00022727"/>
    </source>
</evidence>
<dbReference type="GO" id="GO:0005737">
    <property type="term" value="C:cytoplasm"/>
    <property type="evidence" value="ECO:0007669"/>
    <property type="project" value="TreeGrafter"/>
</dbReference>
<sequence>MYLKKDIYNSMWSSKQYAGSFVVLCGFDGSGKTTQVQEISRYWAQEKHIIQTFQPSHWYRNNQEVRDYLESGKSIDPLLLALLAATDRRKHTLEIIEPSLTSSQNFIISDRYVYSSLAYFYARGLSLESVIKLNQFIPRPCITFYLHLPPTAIIERLQKRDGLALKYEEKLSFIEKVYEVYQLLSEIDERFIVIDGTASISSIHNQVRYHIDKACFNDK</sequence>
<protein>
    <recommendedName>
        <fullName evidence="3 11">Thymidylate kinase</fullName>
        <ecNumber evidence="2 11">2.7.4.9</ecNumber>
    </recommendedName>
    <alternativeName>
        <fullName evidence="9 11">dTMP kinase</fullName>
    </alternativeName>
</protein>